<evidence type="ECO:0000259" key="3">
    <source>
        <dbReference type="Pfam" id="PF00112"/>
    </source>
</evidence>
<dbReference type="InterPro" id="IPR000668">
    <property type="entry name" value="Peptidase_C1A_C"/>
</dbReference>
<dbReference type="EMBL" id="LSRQ01004053">
    <property type="protein sequence ID" value="OAY70134.1"/>
    <property type="molecule type" value="Genomic_DNA"/>
</dbReference>
<dbReference type="InterPro" id="IPR038765">
    <property type="entry name" value="Papain-like_cys_pep_sf"/>
</dbReference>
<gene>
    <name evidence="4" type="ORF">ACMD2_24235</name>
</gene>
<evidence type="ECO:0000313" key="4">
    <source>
        <dbReference type="EMBL" id="OAY70134.1"/>
    </source>
</evidence>
<reference evidence="4 5" key="1">
    <citation type="journal article" date="2016" name="DNA Res.">
        <title>The draft genome of MD-2 pineapple using hybrid error correction of long reads.</title>
        <authorList>
            <person name="Redwan R.M."/>
            <person name="Saidin A."/>
            <person name="Kumar S.V."/>
        </authorList>
    </citation>
    <scope>NUCLEOTIDE SEQUENCE [LARGE SCALE GENOMIC DNA]</scope>
    <source>
        <strain evidence="5">cv. MD2</strain>
        <tissue evidence="4">Leaf</tissue>
    </source>
</reference>
<dbReference type="PROSITE" id="PS00639">
    <property type="entry name" value="THIOL_PROTEASE_HIS"/>
    <property type="match status" value="1"/>
</dbReference>
<keyword evidence="4" id="KW-0645">Protease</keyword>
<dbReference type="STRING" id="4615.A0A199UZB6"/>
<dbReference type="InterPro" id="IPR013128">
    <property type="entry name" value="Peptidase_C1A"/>
</dbReference>
<feature type="domain" description="Peptidase C1A papain C-terminal" evidence="3">
    <location>
        <begin position="2"/>
        <end position="76"/>
    </location>
</feature>
<dbReference type="Proteomes" id="UP000092600">
    <property type="component" value="Unassembled WGS sequence"/>
</dbReference>
<dbReference type="SUPFAM" id="SSF54001">
    <property type="entry name" value="Cysteine proteinases"/>
    <property type="match status" value="1"/>
</dbReference>
<dbReference type="Pfam" id="PF00112">
    <property type="entry name" value="Peptidase_C1"/>
    <property type="match status" value="1"/>
</dbReference>
<dbReference type="GO" id="GO:0008234">
    <property type="term" value="F:cysteine-type peptidase activity"/>
    <property type="evidence" value="ECO:0007669"/>
    <property type="project" value="InterPro"/>
</dbReference>
<organism evidence="4 5">
    <name type="scientific">Ananas comosus</name>
    <name type="common">Pineapple</name>
    <name type="synonym">Ananas ananas</name>
    <dbReference type="NCBI Taxonomy" id="4615"/>
    <lineage>
        <taxon>Eukaryota</taxon>
        <taxon>Viridiplantae</taxon>
        <taxon>Streptophyta</taxon>
        <taxon>Embryophyta</taxon>
        <taxon>Tracheophyta</taxon>
        <taxon>Spermatophyta</taxon>
        <taxon>Magnoliopsida</taxon>
        <taxon>Liliopsida</taxon>
        <taxon>Poales</taxon>
        <taxon>Bromeliaceae</taxon>
        <taxon>Bromelioideae</taxon>
        <taxon>Ananas</taxon>
    </lineage>
</organism>
<evidence type="ECO:0000313" key="5">
    <source>
        <dbReference type="Proteomes" id="UP000092600"/>
    </source>
</evidence>
<dbReference type="PANTHER" id="PTHR12411">
    <property type="entry name" value="CYSTEINE PROTEASE FAMILY C1-RELATED"/>
    <property type="match status" value="1"/>
</dbReference>
<dbReference type="InterPro" id="IPR025660">
    <property type="entry name" value="Pept_his_AS"/>
</dbReference>
<evidence type="ECO:0000256" key="1">
    <source>
        <dbReference type="ARBA" id="ARBA00008455"/>
    </source>
</evidence>
<proteinExistence type="inferred from homology"/>
<dbReference type="GO" id="GO:0006508">
    <property type="term" value="P:proteolysis"/>
    <property type="evidence" value="ECO:0007669"/>
    <property type="project" value="UniProtKB-KW"/>
</dbReference>
<dbReference type="InterPro" id="IPR025661">
    <property type="entry name" value="Pept_asp_AS"/>
</dbReference>
<name>A0A199UZB6_ANACO</name>
<accession>A0A199UZB6</accession>
<protein>
    <submittedName>
        <fullName evidence="4">Senescence-specific cysteine protease SAG39</fullName>
    </submittedName>
</protein>
<keyword evidence="2" id="KW-1015">Disulfide bond</keyword>
<comment type="caution">
    <text evidence="4">The sequence shown here is derived from an EMBL/GenBank/DDBJ whole genome shotgun (WGS) entry which is preliminary data.</text>
</comment>
<dbReference type="Gene3D" id="3.90.70.10">
    <property type="entry name" value="Cysteine proteinases"/>
    <property type="match status" value="1"/>
</dbReference>
<keyword evidence="4" id="KW-0378">Hydrolase</keyword>
<sequence>MNFQHYQGGVFTGPCGTDLDHAVTAIGYGTDESSGIKYWLIKNSWGTTWGEAGFMRIQRDVDSSQGMCGLAMQAVAMALILVSSNSENGWRYI</sequence>
<comment type="similarity">
    <text evidence="1">Belongs to the peptidase C1 family.</text>
</comment>
<dbReference type="PROSITE" id="PS00640">
    <property type="entry name" value="THIOL_PROTEASE_ASN"/>
    <property type="match status" value="1"/>
</dbReference>
<dbReference type="AlphaFoldDB" id="A0A199UZB6"/>
<evidence type="ECO:0000256" key="2">
    <source>
        <dbReference type="ARBA" id="ARBA00023157"/>
    </source>
</evidence>